<dbReference type="Proteomes" id="UP000054477">
    <property type="component" value="Unassembled WGS sequence"/>
</dbReference>
<name>A0A0C9WT79_9AGAR</name>
<organism evidence="2 3">
    <name type="scientific">Laccaria amethystina LaAM-08-1</name>
    <dbReference type="NCBI Taxonomy" id="1095629"/>
    <lineage>
        <taxon>Eukaryota</taxon>
        <taxon>Fungi</taxon>
        <taxon>Dikarya</taxon>
        <taxon>Basidiomycota</taxon>
        <taxon>Agaricomycotina</taxon>
        <taxon>Agaricomycetes</taxon>
        <taxon>Agaricomycetidae</taxon>
        <taxon>Agaricales</taxon>
        <taxon>Agaricineae</taxon>
        <taxon>Hydnangiaceae</taxon>
        <taxon>Laccaria</taxon>
    </lineage>
</organism>
<sequence>MRPSFCCFLSSVLRPPTGPPYRPPTSSYYRPTTYNNFQWPSNWTPWWNQPSAVWPNQPSAPWPNQTNAPLANPCHPRAPGCSNGFPVSVTNSNYYPVWPNVFACAAHVPLPPVWPTAPVYWAAPVPTRPIPVPVMLPAAAPPAVALNAPVPAWNAWPTTPATAPPSTPTLHPMLCSTPVAYPRLSWSIGQFVSSAQICSHPNIERSLTDAELTGQAVPPSISEIRIRLNHRSAREWQERWGPIVVPRYSSQGIRVEDVLQGIFNFFQTPLMRVEVLGMHPSHRGRVMWEAERRARELPNGGISSQVERNKGLLRIDLVRAAAGGLKFAGMQPMGGWTHARDFSLNLTN</sequence>
<reference evidence="2 3" key="1">
    <citation type="submission" date="2014-04" db="EMBL/GenBank/DDBJ databases">
        <authorList>
            <consortium name="DOE Joint Genome Institute"/>
            <person name="Kuo A."/>
            <person name="Kohler A."/>
            <person name="Nagy L.G."/>
            <person name="Floudas D."/>
            <person name="Copeland A."/>
            <person name="Barry K.W."/>
            <person name="Cichocki N."/>
            <person name="Veneault-Fourrey C."/>
            <person name="LaButti K."/>
            <person name="Lindquist E.A."/>
            <person name="Lipzen A."/>
            <person name="Lundell T."/>
            <person name="Morin E."/>
            <person name="Murat C."/>
            <person name="Sun H."/>
            <person name="Tunlid A."/>
            <person name="Henrissat B."/>
            <person name="Grigoriev I.V."/>
            <person name="Hibbett D.S."/>
            <person name="Martin F."/>
            <person name="Nordberg H.P."/>
            <person name="Cantor M.N."/>
            <person name="Hua S.X."/>
        </authorList>
    </citation>
    <scope>NUCLEOTIDE SEQUENCE [LARGE SCALE GENOMIC DNA]</scope>
    <source>
        <strain evidence="2 3">LaAM-08-1</strain>
    </source>
</reference>
<protein>
    <recommendedName>
        <fullName evidence="1">DUF6699 domain-containing protein</fullName>
    </recommendedName>
</protein>
<evidence type="ECO:0000313" key="3">
    <source>
        <dbReference type="Proteomes" id="UP000054477"/>
    </source>
</evidence>
<dbReference type="InterPro" id="IPR046522">
    <property type="entry name" value="DUF6699"/>
</dbReference>
<keyword evidence="3" id="KW-1185">Reference proteome</keyword>
<evidence type="ECO:0000313" key="2">
    <source>
        <dbReference type="EMBL" id="KIJ95075.1"/>
    </source>
</evidence>
<reference evidence="3" key="2">
    <citation type="submission" date="2015-01" db="EMBL/GenBank/DDBJ databases">
        <title>Evolutionary Origins and Diversification of the Mycorrhizal Mutualists.</title>
        <authorList>
            <consortium name="DOE Joint Genome Institute"/>
            <consortium name="Mycorrhizal Genomics Consortium"/>
            <person name="Kohler A."/>
            <person name="Kuo A."/>
            <person name="Nagy L.G."/>
            <person name="Floudas D."/>
            <person name="Copeland A."/>
            <person name="Barry K.W."/>
            <person name="Cichocki N."/>
            <person name="Veneault-Fourrey C."/>
            <person name="LaButti K."/>
            <person name="Lindquist E.A."/>
            <person name="Lipzen A."/>
            <person name="Lundell T."/>
            <person name="Morin E."/>
            <person name="Murat C."/>
            <person name="Riley R."/>
            <person name="Ohm R."/>
            <person name="Sun H."/>
            <person name="Tunlid A."/>
            <person name="Henrissat B."/>
            <person name="Grigoriev I.V."/>
            <person name="Hibbett D.S."/>
            <person name="Martin F."/>
        </authorList>
    </citation>
    <scope>NUCLEOTIDE SEQUENCE [LARGE SCALE GENOMIC DNA]</scope>
    <source>
        <strain evidence="3">LaAM-08-1</strain>
    </source>
</reference>
<dbReference type="Pfam" id="PF20415">
    <property type="entry name" value="DUF6699"/>
    <property type="match status" value="1"/>
</dbReference>
<dbReference type="EMBL" id="KN838768">
    <property type="protein sequence ID" value="KIJ95075.1"/>
    <property type="molecule type" value="Genomic_DNA"/>
</dbReference>
<feature type="domain" description="DUF6699" evidence="1">
    <location>
        <begin position="184"/>
        <end position="330"/>
    </location>
</feature>
<dbReference type="HOGENOM" id="CLU_797092_0_0_1"/>
<evidence type="ECO:0000259" key="1">
    <source>
        <dbReference type="Pfam" id="PF20415"/>
    </source>
</evidence>
<proteinExistence type="predicted"/>
<dbReference type="OrthoDB" id="3025904at2759"/>
<gene>
    <name evidence="2" type="ORF">K443DRAFT_683323</name>
</gene>
<dbReference type="AlphaFoldDB" id="A0A0C9WT79"/>
<accession>A0A0C9WT79</accession>